<feature type="region of interest" description="Disordered" evidence="5">
    <location>
        <begin position="34"/>
        <end position="58"/>
    </location>
</feature>
<dbReference type="InterPro" id="IPR036236">
    <property type="entry name" value="Znf_C2H2_sf"/>
</dbReference>
<keyword evidence="8" id="KW-1185">Reference proteome</keyword>
<evidence type="ECO:0000313" key="7">
    <source>
        <dbReference type="EMBL" id="KAK7604449.1"/>
    </source>
</evidence>
<dbReference type="EMBL" id="JBBCAQ010000003">
    <property type="protein sequence ID" value="KAK7604449.1"/>
    <property type="molecule type" value="Genomic_DNA"/>
</dbReference>
<dbReference type="PANTHER" id="PTHR23235">
    <property type="entry name" value="KRUEPPEL-LIKE TRANSCRIPTION FACTOR"/>
    <property type="match status" value="1"/>
</dbReference>
<dbReference type="Gene3D" id="3.30.160.60">
    <property type="entry name" value="Classic Zinc Finger"/>
    <property type="match status" value="2"/>
</dbReference>
<dbReference type="SUPFAM" id="SSF57667">
    <property type="entry name" value="beta-beta-alpha zinc fingers"/>
    <property type="match status" value="1"/>
</dbReference>
<dbReference type="PANTHER" id="PTHR23235:SF120">
    <property type="entry name" value="KRUPPEL-LIKE FACTOR 15"/>
    <property type="match status" value="1"/>
</dbReference>
<keyword evidence="1" id="KW-0479">Metal-binding</keyword>
<evidence type="ECO:0000256" key="1">
    <source>
        <dbReference type="ARBA" id="ARBA00022723"/>
    </source>
</evidence>
<dbReference type="Pfam" id="PF00096">
    <property type="entry name" value="zf-C2H2"/>
    <property type="match status" value="1"/>
</dbReference>
<name>A0AAN9TSG5_9HEMI</name>
<sequence length="229" mass="26481">MYHNHLMNMPSRMNPRNLGFYISPDITIEYVQPKAESTDIESPDLHPYDESLSDDDEDSDPYFNPLTFCAIKMDDNEELQQDEKPESTVNCKSKACKKVKPTQTNENSSFVCNGTSDVSAENKPKKRHACHLCPKTFGWTTDLKRHLLIHTGERPFKCSMCNATFTRNFLLQKHKTKIHQCLSPSEVSQLDNKVAKNLMEIKRKMRELDDSKTEMKIVDQEEEPKEATY</sequence>
<dbReference type="GO" id="GO:0008270">
    <property type="term" value="F:zinc ion binding"/>
    <property type="evidence" value="ECO:0007669"/>
    <property type="project" value="UniProtKB-KW"/>
</dbReference>
<dbReference type="InterPro" id="IPR013087">
    <property type="entry name" value="Znf_C2H2_type"/>
</dbReference>
<dbReference type="GO" id="GO:0000981">
    <property type="term" value="F:DNA-binding transcription factor activity, RNA polymerase II-specific"/>
    <property type="evidence" value="ECO:0007669"/>
    <property type="project" value="TreeGrafter"/>
</dbReference>
<dbReference type="PROSITE" id="PS00028">
    <property type="entry name" value="ZINC_FINGER_C2H2_1"/>
    <property type="match status" value="2"/>
</dbReference>
<keyword evidence="3" id="KW-0862">Zinc</keyword>
<organism evidence="7 8">
    <name type="scientific">Parthenolecanium corni</name>
    <dbReference type="NCBI Taxonomy" id="536013"/>
    <lineage>
        <taxon>Eukaryota</taxon>
        <taxon>Metazoa</taxon>
        <taxon>Ecdysozoa</taxon>
        <taxon>Arthropoda</taxon>
        <taxon>Hexapoda</taxon>
        <taxon>Insecta</taxon>
        <taxon>Pterygota</taxon>
        <taxon>Neoptera</taxon>
        <taxon>Paraneoptera</taxon>
        <taxon>Hemiptera</taxon>
        <taxon>Sternorrhyncha</taxon>
        <taxon>Coccoidea</taxon>
        <taxon>Coccidae</taxon>
        <taxon>Parthenolecanium</taxon>
    </lineage>
</organism>
<comment type="caution">
    <text evidence="7">The sequence shown here is derived from an EMBL/GenBank/DDBJ whole genome shotgun (WGS) entry which is preliminary data.</text>
</comment>
<accession>A0AAN9TSG5</accession>
<dbReference type="Proteomes" id="UP001367676">
    <property type="component" value="Unassembled WGS sequence"/>
</dbReference>
<gene>
    <name evidence="7" type="ORF">V9T40_005635</name>
</gene>
<evidence type="ECO:0000256" key="2">
    <source>
        <dbReference type="ARBA" id="ARBA00022771"/>
    </source>
</evidence>
<dbReference type="GO" id="GO:0000978">
    <property type="term" value="F:RNA polymerase II cis-regulatory region sequence-specific DNA binding"/>
    <property type="evidence" value="ECO:0007669"/>
    <property type="project" value="TreeGrafter"/>
</dbReference>
<proteinExistence type="predicted"/>
<feature type="domain" description="C2H2-type" evidence="6">
    <location>
        <begin position="128"/>
        <end position="155"/>
    </location>
</feature>
<evidence type="ECO:0000259" key="6">
    <source>
        <dbReference type="PROSITE" id="PS50157"/>
    </source>
</evidence>
<dbReference type="AlphaFoldDB" id="A0AAN9TSG5"/>
<feature type="region of interest" description="Disordered" evidence="5">
    <location>
        <begin position="209"/>
        <end position="229"/>
    </location>
</feature>
<evidence type="ECO:0000256" key="5">
    <source>
        <dbReference type="SAM" id="MobiDB-lite"/>
    </source>
</evidence>
<evidence type="ECO:0000313" key="8">
    <source>
        <dbReference type="Proteomes" id="UP001367676"/>
    </source>
</evidence>
<dbReference type="PROSITE" id="PS50157">
    <property type="entry name" value="ZINC_FINGER_C2H2_2"/>
    <property type="match status" value="2"/>
</dbReference>
<protein>
    <recommendedName>
        <fullName evidence="6">C2H2-type domain-containing protein</fullName>
    </recommendedName>
</protein>
<dbReference type="SMART" id="SM00355">
    <property type="entry name" value="ZnF_C2H2"/>
    <property type="match status" value="2"/>
</dbReference>
<evidence type="ECO:0000256" key="4">
    <source>
        <dbReference type="PROSITE-ProRule" id="PRU00042"/>
    </source>
</evidence>
<evidence type="ECO:0000256" key="3">
    <source>
        <dbReference type="ARBA" id="ARBA00022833"/>
    </source>
</evidence>
<feature type="domain" description="C2H2-type" evidence="6">
    <location>
        <begin position="156"/>
        <end position="184"/>
    </location>
</feature>
<reference evidence="7 8" key="1">
    <citation type="submission" date="2024-03" db="EMBL/GenBank/DDBJ databases">
        <title>Adaptation during the transition from Ophiocordyceps entomopathogen to insect associate is accompanied by gene loss and intensified selection.</title>
        <authorList>
            <person name="Ward C.M."/>
            <person name="Onetto C.A."/>
            <person name="Borneman A.R."/>
        </authorList>
    </citation>
    <scope>NUCLEOTIDE SEQUENCE [LARGE SCALE GENOMIC DNA]</scope>
    <source>
        <strain evidence="7">AWRI1</strain>
        <tissue evidence="7">Single Adult Female</tissue>
    </source>
</reference>
<keyword evidence="2 4" id="KW-0863">Zinc-finger</keyword>